<accession>A0ABV5CCK8</accession>
<comment type="caution">
    <text evidence="3">The sequence shown here is derived from an EMBL/GenBank/DDBJ whole genome shotgun (WGS) entry which is preliminary data.</text>
</comment>
<evidence type="ECO:0000313" key="3">
    <source>
        <dbReference type="EMBL" id="MFB5945302.1"/>
    </source>
</evidence>
<evidence type="ECO:0000259" key="2">
    <source>
        <dbReference type="Pfam" id="PF01464"/>
    </source>
</evidence>
<protein>
    <submittedName>
        <fullName evidence="3">Lytic transglycosylase domain-containing protein</fullName>
    </submittedName>
</protein>
<evidence type="ECO:0000256" key="1">
    <source>
        <dbReference type="ARBA" id="ARBA00007734"/>
    </source>
</evidence>
<dbReference type="InterPro" id="IPR008258">
    <property type="entry name" value="Transglycosylase_SLT_dom_1"/>
</dbReference>
<reference evidence="3 4" key="1">
    <citation type="submission" date="2024-04" db="EMBL/GenBank/DDBJ databases">
        <title>Albibacterium profundi sp. nov., isolated from sediment of the Challenger Deep of Mariana Trench.</title>
        <authorList>
            <person name="Wang Y."/>
        </authorList>
    </citation>
    <scope>NUCLEOTIDE SEQUENCE [LARGE SCALE GENOMIC DNA]</scope>
    <source>
        <strain evidence="3 4">RHL897</strain>
    </source>
</reference>
<sequence>MIKKHMFTCALAVVMLIGSKLFISSTPISEKDEIIAQIDAEEFVERHREAIEVEKRAAYLSSLNFANEAVPLEHKEVAKRLKRNLDKFSYSNLHTHKLHRLSKQWFPVIEPILAKHGIPEDFKYVPLVESGLRSGTSHKGASGYWQFMPATARAFGLRVDNDVDERQNIVKSTEAAAKYIKTLYRMFDDWTLVAAAYNVGEGNLLRSLKTQRKDNYYQLSLNPETRVYVYKLISMKEIIEHPELYGYRPASGRGMLADNLDDSDTNSRL</sequence>
<dbReference type="CDD" id="cd16894">
    <property type="entry name" value="MltD-like"/>
    <property type="match status" value="1"/>
</dbReference>
<dbReference type="PANTHER" id="PTHR37423:SF2">
    <property type="entry name" value="MEMBRANE-BOUND LYTIC MUREIN TRANSGLYCOSYLASE C"/>
    <property type="match status" value="1"/>
</dbReference>
<dbReference type="Pfam" id="PF01464">
    <property type="entry name" value="SLT"/>
    <property type="match status" value="1"/>
</dbReference>
<organism evidence="3 4">
    <name type="scientific">Albibacterium profundi</name>
    <dbReference type="NCBI Taxonomy" id="3134906"/>
    <lineage>
        <taxon>Bacteria</taxon>
        <taxon>Pseudomonadati</taxon>
        <taxon>Bacteroidota</taxon>
        <taxon>Sphingobacteriia</taxon>
        <taxon>Sphingobacteriales</taxon>
        <taxon>Sphingobacteriaceae</taxon>
        <taxon>Albibacterium</taxon>
    </lineage>
</organism>
<evidence type="ECO:0000313" key="4">
    <source>
        <dbReference type="Proteomes" id="UP001580928"/>
    </source>
</evidence>
<dbReference type="RefSeq" id="WP_375556844.1">
    <property type="nucleotide sequence ID" value="NZ_JBBVGT010000002.1"/>
</dbReference>
<dbReference type="SUPFAM" id="SSF53955">
    <property type="entry name" value="Lysozyme-like"/>
    <property type="match status" value="1"/>
</dbReference>
<comment type="similarity">
    <text evidence="1">Belongs to the transglycosylase Slt family.</text>
</comment>
<dbReference type="EMBL" id="JBBVGT010000002">
    <property type="protein sequence ID" value="MFB5945302.1"/>
    <property type="molecule type" value="Genomic_DNA"/>
</dbReference>
<dbReference type="Proteomes" id="UP001580928">
    <property type="component" value="Unassembled WGS sequence"/>
</dbReference>
<dbReference type="Gene3D" id="1.10.530.10">
    <property type="match status" value="1"/>
</dbReference>
<gene>
    <name evidence="3" type="ORF">WKR92_05630</name>
</gene>
<feature type="domain" description="Transglycosylase SLT" evidence="2">
    <location>
        <begin position="119"/>
        <end position="217"/>
    </location>
</feature>
<dbReference type="InterPro" id="IPR023346">
    <property type="entry name" value="Lysozyme-like_dom_sf"/>
</dbReference>
<dbReference type="PANTHER" id="PTHR37423">
    <property type="entry name" value="SOLUBLE LYTIC MUREIN TRANSGLYCOSYLASE-RELATED"/>
    <property type="match status" value="1"/>
</dbReference>
<keyword evidence="4" id="KW-1185">Reference proteome</keyword>
<name>A0ABV5CCK8_9SPHI</name>
<proteinExistence type="inferred from homology"/>